<evidence type="ECO:0000313" key="2">
    <source>
        <dbReference type="EMBL" id="KAF9778055.1"/>
    </source>
</evidence>
<accession>A0A9P6H2W1</accession>
<organism evidence="2 3">
    <name type="scientific">Thelephora terrestris</name>
    <dbReference type="NCBI Taxonomy" id="56493"/>
    <lineage>
        <taxon>Eukaryota</taxon>
        <taxon>Fungi</taxon>
        <taxon>Dikarya</taxon>
        <taxon>Basidiomycota</taxon>
        <taxon>Agaricomycotina</taxon>
        <taxon>Agaricomycetes</taxon>
        <taxon>Thelephorales</taxon>
        <taxon>Thelephoraceae</taxon>
        <taxon>Thelephora</taxon>
    </lineage>
</organism>
<feature type="compositionally biased region" description="Low complexity" evidence="1">
    <location>
        <begin position="140"/>
        <end position="157"/>
    </location>
</feature>
<dbReference type="Proteomes" id="UP000736335">
    <property type="component" value="Unassembled WGS sequence"/>
</dbReference>
<reference evidence="2" key="2">
    <citation type="submission" date="2020-11" db="EMBL/GenBank/DDBJ databases">
        <authorList>
            <consortium name="DOE Joint Genome Institute"/>
            <person name="Kuo A."/>
            <person name="Miyauchi S."/>
            <person name="Kiss E."/>
            <person name="Drula E."/>
            <person name="Kohler A."/>
            <person name="Sanchez-Garcia M."/>
            <person name="Andreopoulos B."/>
            <person name="Barry K.W."/>
            <person name="Bonito G."/>
            <person name="Buee M."/>
            <person name="Carver A."/>
            <person name="Chen C."/>
            <person name="Cichocki N."/>
            <person name="Clum A."/>
            <person name="Culley D."/>
            <person name="Crous P.W."/>
            <person name="Fauchery L."/>
            <person name="Girlanda M."/>
            <person name="Hayes R."/>
            <person name="Keri Z."/>
            <person name="Labutti K."/>
            <person name="Lipzen A."/>
            <person name="Lombard V."/>
            <person name="Magnuson J."/>
            <person name="Maillard F."/>
            <person name="Morin E."/>
            <person name="Murat C."/>
            <person name="Nolan M."/>
            <person name="Ohm R."/>
            <person name="Pangilinan J."/>
            <person name="Pereira M."/>
            <person name="Perotto S."/>
            <person name="Peter M."/>
            <person name="Riley R."/>
            <person name="Sitrit Y."/>
            <person name="Stielow B."/>
            <person name="Szollosi G."/>
            <person name="Zifcakova L."/>
            <person name="Stursova M."/>
            <person name="Spatafora J.W."/>
            <person name="Tedersoo L."/>
            <person name="Vaario L.-M."/>
            <person name="Yamada A."/>
            <person name="Yan M."/>
            <person name="Wang P."/>
            <person name="Xu J."/>
            <person name="Bruns T."/>
            <person name="Baldrian P."/>
            <person name="Vilgalys R."/>
            <person name="Henrissat B."/>
            <person name="Grigoriev I.V."/>
            <person name="Hibbett D."/>
            <person name="Nagy L.G."/>
            <person name="Martin F.M."/>
        </authorList>
    </citation>
    <scope>NUCLEOTIDE SEQUENCE</scope>
    <source>
        <strain evidence="2">UH-Tt-Lm1</strain>
    </source>
</reference>
<evidence type="ECO:0000256" key="1">
    <source>
        <dbReference type="SAM" id="MobiDB-lite"/>
    </source>
</evidence>
<gene>
    <name evidence="2" type="ORF">BJ322DRAFT_1114596</name>
</gene>
<sequence length="208" mass="22898">MSLNAAATPFVPVVTYEADTPYDVEQHLYDTPANIAHNNRVAVDFLTAHHTPPQFWDQAGYEDPNRTVMCAPGVSPLLDAMEREREDRIRKLENFSHFALEHWKPFQEFLFRYFGHQCRGAYCTDPAPYSPVVPPTLPGSGNSSPSIPSLESCSDSSNGGEDLEEATQESDDSFWTAVLPVEQESPSSNAAEVGSGESAGEVWVRSSS</sequence>
<feature type="region of interest" description="Disordered" evidence="1">
    <location>
        <begin position="134"/>
        <end position="208"/>
    </location>
</feature>
<comment type="caution">
    <text evidence="2">The sequence shown here is derived from an EMBL/GenBank/DDBJ whole genome shotgun (WGS) entry which is preliminary data.</text>
</comment>
<proteinExistence type="predicted"/>
<keyword evidence="3" id="KW-1185">Reference proteome</keyword>
<dbReference type="AlphaFoldDB" id="A0A9P6H2W1"/>
<name>A0A9P6H2W1_9AGAM</name>
<evidence type="ECO:0000313" key="3">
    <source>
        <dbReference type="Proteomes" id="UP000736335"/>
    </source>
</evidence>
<feature type="compositionally biased region" description="Acidic residues" evidence="1">
    <location>
        <begin position="161"/>
        <end position="172"/>
    </location>
</feature>
<protein>
    <submittedName>
        <fullName evidence="2">Uncharacterized protein</fullName>
    </submittedName>
</protein>
<dbReference type="EMBL" id="WIUZ02000025">
    <property type="protein sequence ID" value="KAF9778055.1"/>
    <property type="molecule type" value="Genomic_DNA"/>
</dbReference>
<reference evidence="2" key="1">
    <citation type="journal article" date="2020" name="Nat. Commun.">
        <title>Large-scale genome sequencing of mycorrhizal fungi provides insights into the early evolution of symbiotic traits.</title>
        <authorList>
            <person name="Miyauchi S."/>
            <person name="Kiss E."/>
            <person name="Kuo A."/>
            <person name="Drula E."/>
            <person name="Kohler A."/>
            <person name="Sanchez-Garcia M."/>
            <person name="Morin E."/>
            <person name="Andreopoulos B."/>
            <person name="Barry K.W."/>
            <person name="Bonito G."/>
            <person name="Buee M."/>
            <person name="Carver A."/>
            <person name="Chen C."/>
            <person name="Cichocki N."/>
            <person name="Clum A."/>
            <person name="Culley D."/>
            <person name="Crous P.W."/>
            <person name="Fauchery L."/>
            <person name="Girlanda M."/>
            <person name="Hayes R.D."/>
            <person name="Keri Z."/>
            <person name="LaButti K."/>
            <person name="Lipzen A."/>
            <person name="Lombard V."/>
            <person name="Magnuson J."/>
            <person name="Maillard F."/>
            <person name="Murat C."/>
            <person name="Nolan M."/>
            <person name="Ohm R.A."/>
            <person name="Pangilinan J."/>
            <person name="Pereira M.F."/>
            <person name="Perotto S."/>
            <person name="Peter M."/>
            <person name="Pfister S."/>
            <person name="Riley R."/>
            <person name="Sitrit Y."/>
            <person name="Stielow J.B."/>
            <person name="Szollosi G."/>
            <person name="Zifcakova L."/>
            <person name="Stursova M."/>
            <person name="Spatafora J.W."/>
            <person name="Tedersoo L."/>
            <person name="Vaario L.M."/>
            <person name="Yamada A."/>
            <person name="Yan M."/>
            <person name="Wang P."/>
            <person name="Xu J."/>
            <person name="Bruns T."/>
            <person name="Baldrian P."/>
            <person name="Vilgalys R."/>
            <person name="Dunand C."/>
            <person name="Henrissat B."/>
            <person name="Grigoriev I.V."/>
            <person name="Hibbett D."/>
            <person name="Nagy L.G."/>
            <person name="Martin F.M."/>
        </authorList>
    </citation>
    <scope>NUCLEOTIDE SEQUENCE</scope>
    <source>
        <strain evidence="2">UH-Tt-Lm1</strain>
    </source>
</reference>